<dbReference type="Proteomes" id="UP000467700">
    <property type="component" value="Unassembled WGS sequence"/>
</dbReference>
<proteinExistence type="predicted"/>
<feature type="region of interest" description="Disordered" evidence="1">
    <location>
        <begin position="21"/>
        <end position="69"/>
    </location>
</feature>
<comment type="caution">
    <text evidence="2">The sequence shown here is derived from an EMBL/GenBank/DDBJ whole genome shotgun (WGS) entry which is preliminary data.</text>
</comment>
<gene>
    <name evidence="2" type="ORF">AAE3_LOCUS544</name>
</gene>
<feature type="region of interest" description="Disordered" evidence="1">
    <location>
        <begin position="268"/>
        <end position="288"/>
    </location>
</feature>
<dbReference type="OrthoDB" id="2692698at2759"/>
<feature type="compositionally biased region" description="Pro residues" evidence="1">
    <location>
        <begin position="328"/>
        <end position="338"/>
    </location>
</feature>
<feature type="region of interest" description="Disordered" evidence="1">
    <location>
        <begin position="555"/>
        <end position="634"/>
    </location>
</feature>
<evidence type="ECO:0000313" key="3">
    <source>
        <dbReference type="Proteomes" id="UP000467700"/>
    </source>
</evidence>
<organism evidence="2 3">
    <name type="scientific">Cyclocybe aegerita</name>
    <name type="common">Black poplar mushroom</name>
    <name type="synonym">Agrocybe aegerita</name>
    <dbReference type="NCBI Taxonomy" id="1973307"/>
    <lineage>
        <taxon>Eukaryota</taxon>
        <taxon>Fungi</taxon>
        <taxon>Dikarya</taxon>
        <taxon>Basidiomycota</taxon>
        <taxon>Agaricomycotina</taxon>
        <taxon>Agaricomycetes</taxon>
        <taxon>Agaricomycetidae</taxon>
        <taxon>Agaricales</taxon>
        <taxon>Agaricineae</taxon>
        <taxon>Bolbitiaceae</taxon>
        <taxon>Cyclocybe</taxon>
    </lineage>
</organism>
<accession>A0A8S0VSM2</accession>
<sequence length="634" mass="69847">MTSVSSFFSRDAMLKRQARITRARKVERQPTLNIIPEEDELRTSSSSRSPSPVPLSSIPSGKQLSGLKARRRYANISDIRVTHDATFRDDNDLSPIDDTLLTAPRPAPRPPMTPSSPQSSPDSFHLTFTEKSFTFPHPPEPTFSPLDRSECYSPTPSISSLSSSPCSPSGAMPLTPSTSDDESIPSRTFHHRATIRPLVIHKHHPRPVSPSGEISLSPSLLQPFKDVSEVNMYATLSPSFLESESSESDPESDSEWYTREFSKIISLRSPLPPSFPLQQPCRPDSMSITSDVIVPTTTVNKRRVSKTFQPSVEAAPRKRNSKTRSIPKYPPPPVPPIPAHLRSSVPPPSSPAPAVPQNVQRPPPRSSIPADCVIDLYLDEDEVSNDSSSAFSFTMYEIDLGERELGRDSPASAYSQPSFEEQGQEVSMDNVKFELDYPLMLPLSLPGTPLDLEADIARGLERLHNAEDEAIFEQAEFVIEEEAVQEEIVQQQASVVDAVPERQQVVDDVFSPISSDFSFSPSPSATSQHSYSRSSPYCEDERVLKSKWSTSTLGSIREEHERRGTSKLRLYFGGNSPKRASSSSKKAPATPSTPFGLISPRKASRGQPSPPPAPAVRGHKYGHSGAARRTRTRT</sequence>
<feature type="region of interest" description="Disordered" evidence="1">
    <location>
        <begin position="304"/>
        <end position="367"/>
    </location>
</feature>
<dbReference type="EMBL" id="CACVBS010000001">
    <property type="protein sequence ID" value="CAA7257377.1"/>
    <property type="molecule type" value="Genomic_DNA"/>
</dbReference>
<evidence type="ECO:0000256" key="1">
    <source>
        <dbReference type="SAM" id="MobiDB-lite"/>
    </source>
</evidence>
<feature type="compositionally biased region" description="Low complexity" evidence="1">
    <location>
        <begin position="153"/>
        <end position="169"/>
    </location>
</feature>
<evidence type="ECO:0000313" key="2">
    <source>
        <dbReference type="EMBL" id="CAA7257377.1"/>
    </source>
</evidence>
<feature type="compositionally biased region" description="Low complexity" evidence="1">
    <location>
        <begin position="44"/>
        <end position="60"/>
    </location>
</feature>
<feature type="compositionally biased region" description="Polar residues" evidence="1">
    <location>
        <begin position="525"/>
        <end position="535"/>
    </location>
</feature>
<feature type="region of interest" description="Disordered" evidence="1">
    <location>
        <begin position="88"/>
        <end position="185"/>
    </location>
</feature>
<name>A0A8S0VSM2_CYCAE</name>
<protein>
    <submittedName>
        <fullName evidence="2">Uncharacterized protein</fullName>
    </submittedName>
</protein>
<reference evidence="2 3" key="1">
    <citation type="submission" date="2020-01" db="EMBL/GenBank/DDBJ databases">
        <authorList>
            <person name="Gupta K D."/>
        </authorList>
    </citation>
    <scope>NUCLEOTIDE SEQUENCE [LARGE SCALE GENOMIC DNA]</scope>
</reference>
<keyword evidence="3" id="KW-1185">Reference proteome</keyword>
<feature type="compositionally biased region" description="Pro residues" evidence="1">
    <location>
        <begin position="105"/>
        <end position="114"/>
    </location>
</feature>
<feature type="compositionally biased region" description="Basic residues" evidence="1">
    <location>
        <begin position="617"/>
        <end position="634"/>
    </location>
</feature>
<feature type="compositionally biased region" description="Pro residues" evidence="1">
    <location>
        <begin position="345"/>
        <end position="354"/>
    </location>
</feature>
<feature type="region of interest" description="Disordered" evidence="1">
    <location>
        <begin position="517"/>
        <end position="536"/>
    </location>
</feature>
<feature type="compositionally biased region" description="Low complexity" evidence="1">
    <location>
        <begin position="576"/>
        <end position="594"/>
    </location>
</feature>
<dbReference type="AlphaFoldDB" id="A0A8S0VSM2"/>